<dbReference type="InterPro" id="IPR013780">
    <property type="entry name" value="Glyco_hydro_b"/>
</dbReference>
<dbReference type="CDD" id="cd14752">
    <property type="entry name" value="GH31_N"/>
    <property type="match status" value="1"/>
</dbReference>
<dbReference type="SUPFAM" id="SSF74650">
    <property type="entry name" value="Galactose mutarotase-like"/>
    <property type="match status" value="1"/>
</dbReference>
<dbReference type="InterPro" id="IPR017853">
    <property type="entry name" value="GH"/>
</dbReference>
<dbReference type="Pfam" id="PF17137">
    <property type="entry name" value="DUF5110"/>
    <property type="match status" value="1"/>
</dbReference>
<sequence>MSSKLTSYESQDQQVTVDFVDSKLELFVITPTIVRIFKNRGRSDNSYAIDGDKTQKTPYKVIKEGNGIKLQTDNLTIKIDGDEKIDVYDAKGNPLVLDYRQSREPLPTDMDAEHRKTVGAEGHDVGDLNHGESNYYEVIKTLSADEQFYGLGDKTGFLNKRGYEYDNWNSDVPQVHTEAMTKLYKTIPVLYGIKNNHPYGLFFDNTYKSHFDIGKESDDYYFYSAVDGNLDYYILGGDSLQEVVANYTYLTGHVPLPQKWLLGYQQSRWGYSVSDQRVREIADGFAKYDLPLDVIHLDIDYMTGYRDFTWDESKYTDPKAFVAEMGRRGIRLMPILDAGVKKDDDYDIYNEGIEKGYFVKSPDGAVYVNQVWPGDAVFPDFARKEVRDWWAKHIKFYTDLGACGIWNDMNEPASFKGPLPDDIVFHNGEEVSDHRRMHNVFGHNMARAAYDGLKVATGKRPYVITRAAYSGTQKYSTVWTGDNQSLWSHLQMAIPQLSNLGLSGFAFAGTDIGGFQANTTAELLTRWLEASLFVPLFRNHAQMGVRYQEPWSFGEPTLSIYRKFLKLRYRFVPYLYDQFYQETQHGLPVMRPLVLNDDQDPKVRNINDEYMVGDTILVAPIVEQGADKRLVYLPAGDWIDFNSQAEYGGHTMIIVDAPIDTLPIFIKKNTILPWGQAVKHISDQPDRFMTFRLFGSQASYDHYQDDGLDFNYQHGEYNLYHVAIDANQQITINLTKHDYPANYEKIFIESNHDCIEFDFDQQNQTYIRQ</sequence>
<dbReference type="InterPro" id="IPR048395">
    <property type="entry name" value="Glyco_hydro_31_C"/>
</dbReference>
<dbReference type="Gene3D" id="2.60.40.1180">
    <property type="entry name" value="Golgi alpha-mannosidase II"/>
    <property type="match status" value="2"/>
</dbReference>
<feature type="domain" description="DUF5110" evidence="7">
    <location>
        <begin position="690"/>
        <end position="746"/>
    </location>
</feature>
<dbReference type="SUPFAM" id="SSF51011">
    <property type="entry name" value="Glycosyl hydrolase domain"/>
    <property type="match status" value="1"/>
</dbReference>
<evidence type="ECO:0000256" key="4">
    <source>
        <dbReference type="RuleBase" id="RU361185"/>
    </source>
</evidence>
<dbReference type="Pfam" id="PF01055">
    <property type="entry name" value="Glyco_hydro_31_2nd"/>
    <property type="match status" value="1"/>
</dbReference>
<evidence type="ECO:0000259" key="5">
    <source>
        <dbReference type="Pfam" id="PF01055"/>
    </source>
</evidence>
<evidence type="ECO:0000256" key="3">
    <source>
        <dbReference type="ARBA" id="ARBA00023295"/>
    </source>
</evidence>
<organism evidence="9 10">
    <name type="scientific">Oenococcus sicerae</name>
    <dbReference type="NCBI Taxonomy" id="2203724"/>
    <lineage>
        <taxon>Bacteria</taxon>
        <taxon>Bacillati</taxon>
        <taxon>Bacillota</taxon>
        <taxon>Bacilli</taxon>
        <taxon>Lactobacillales</taxon>
        <taxon>Lactobacillaceae</taxon>
        <taxon>Oenococcus</taxon>
    </lineage>
</organism>
<dbReference type="RefSeq" id="WP_301710914.1">
    <property type="nucleotide sequence ID" value="NZ_SDWY01000001.1"/>
</dbReference>
<dbReference type="InterPro" id="IPR000322">
    <property type="entry name" value="Glyco_hydro_31_TIM"/>
</dbReference>
<feature type="domain" description="Glycoside hydrolase family 31 N-terminal" evidence="6">
    <location>
        <begin position="24"/>
        <end position="212"/>
    </location>
</feature>
<dbReference type="GO" id="GO:0030246">
    <property type="term" value="F:carbohydrate binding"/>
    <property type="evidence" value="ECO:0007669"/>
    <property type="project" value="InterPro"/>
</dbReference>
<reference evidence="9" key="1">
    <citation type="submission" date="2019-01" db="EMBL/GenBank/DDBJ databases">
        <title>Oenococcus sicerae UCMA17102.</title>
        <authorList>
            <person name="Cousin F.J."/>
            <person name="Le Guellec R."/>
            <person name="Cretenet M."/>
        </authorList>
    </citation>
    <scope>NUCLEOTIDE SEQUENCE</scope>
    <source>
        <strain evidence="9">UCMA17102</strain>
    </source>
</reference>
<evidence type="ECO:0000313" key="9">
    <source>
        <dbReference type="EMBL" id="MDN6899657.1"/>
    </source>
</evidence>
<dbReference type="InterPro" id="IPR030458">
    <property type="entry name" value="Glyco_hydro_31_AS"/>
</dbReference>
<evidence type="ECO:0000259" key="6">
    <source>
        <dbReference type="Pfam" id="PF13802"/>
    </source>
</evidence>
<dbReference type="InterPro" id="IPR025887">
    <property type="entry name" value="Glyco_hydro_31_N_dom"/>
</dbReference>
<keyword evidence="3 4" id="KW-0326">Glycosidase</keyword>
<feature type="domain" description="Glycosyl hydrolase family 31 C-terminal" evidence="8">
    <location>
        <begin position="586"/>
        <end position="672"/>
    </location>
</feature>
<dbReference type="InterPro" id="IPR033403">
    <property type="entry name" value="DUF5110"/>
</dbReference>
<proteinExistence type="inferred from homology"/>
<accession>A0AAJ1R8E0</accession>
<evidence type="ECO:0000313" key="10">
    <source>
        <dbReference type="Proteomes" id="UP001167919"/>
    </source>
</evidence>
<protein>
    <submittedName>
        <fullName evidence="9">DUF4968 domain-containing protein</fullName>
    </submittedName>
</protein>
<name>A0AAJ1R8E0_9LACO</name>
<evidence type="ECO:0000256" key="1">
    <source>
        <dbReference type="ARBA" id="ARBA00007806"/>
    </source>
</evidence>
<dbReference type="PANTHER" id="PTHR22762">
    <property type="entry name" value="ALPHA-GLUCOSIDASE"/>
    <property type="match status" value="1"/>
</dbReference>
<evidence type="ECO:0000256" key="2">
    <source>
        <dbReference type="ARBA" id="ARBA00022801"/>
    </source>
</evidence>
<evidence type="ECO:0000259" key="8">
    <source>
        <dbReference type="Pfam" id="PF21365"/>
    </source>
</evidence>
<evidence type="ECO:0000259" key="7">
    <source>
        <dbReference type="Pfam" id="PF17137"/>
    </source>
</evidence>
<dbReference type="Gene3D" id="3.20.20.80">
    <property type="entry name" value="Glycosidases"/>
    <property type="match status" value="2"/>
</dbReference>
<gene>
    <name evidence="9" type="ORF">EVC35_01375</name>
</gene>
<dbReference type="CDD" id="cd06604">
    <property type="entry name" value="GH31_glucosidase_II_MalA"/>
    <property type="match status" value="1"/>
</dbReference>
<dbReference type="Gene3D" id="2.60.40.1760">
    <property type="entry name" value="glycosyl hydrolase (family 31)"/>
    <property type="match status" value="1"/>
</dbReference>
<dbReference type="GO" id="GO:0004553">
    <property type="term" value="F:hydrolase activity, hydrolyzing O-glycosyl compounds"/>
    <property type="evidence" value="ECO:0007669"/>
    <property type="project" value="InterPro"/>
</dbReference>
<dbReference type="SUPFAM" id="SSF51445">
    <property type="entry name" value="(Trans)glycosidases"/>
    <property type="match status" value="1"/>
</dbReference>
<dbReference type="Pfam" id="PF13802">
    <property type="entry name" value="Gal_mutarotas_2"/>
    <property type="match status" value="1"/>
</dbReference>
<comment type="caution">
    <text evidence="9">The sequence shown here is derived from an EMBL/GenBank/DDBJ whole genome shotgun (WGS) entry which is preliminary data.</text>
</comment>
<dbReference type="Proteomes" id="UP001167919">
    <property type="component" value="Unassembled WGS sequence"/>
</dbReference>
<comment type="similarity">
    <text evidence="1 4">Belongs to the glycosyl hydrolase 31 family.</text>
</comment>
<dbReference type="InterPro" id="IPR011013">
    <property type="entry name" value="Gal_mutarotase_sf_dom"/>
</dbReference>
<dbReference type="PANTHER" id="PTHR22762:SF120">
    <property type="entry name" value="HETEROGLYCAN GLUCOSIDASE 1"/>
    <property type="match status" value="1"/>
</dbReference>
<dbReference type="AlphaFoldDB" id="A0AAJ1R8E0"/>
<dbReference type="EMBL" id="SDWY01000001">
    <property type="protein sequence ID" value="MDN6899657.1"/>
    <property type="molecule type" value="Genomic_DNA"/>
</dbReference>
<keyword evidence="2 4" id="KW-0378">Hydrolase</keyword>
<dbReference type="GO" id="GO:0005975">
    <property type="term" value="P:carbohydrate metabolic process"/>
    <property type="evidence" value="ECO:0007669"/>
    <property type="project" value="InterPro"/>
</dbReference>
<dbReference type="PROSITE" id="PS00129">
    <property type="entry name" value="GLYCOSYL_HYDROL_F31_1"/>
    <property type="match status" value="1"/>
</dbReference>
<dbReference type="Pfam" id="PF21365">
    <property type="entry name" value="Glyco_hydro_31_3rd"/>
    <property type="match status" value="1"/>
</dbReference>
<feature type="domain" description="Glycoside hydrolase family 31 TIM barrel" evidence="5">
    <location>
        <begin position="255"/>
        <end position="577"/>
    </location>
</feature>